<reference evidence="1" key="2">
    <citation type="journal article" date="2015" name="Data Brief">
        <title>Shoot transcriptome of the giant reed, Arundo donax.</title>
        <authorList>
            <person name="Barrero R.A."/>
            <person name="Guerrero F.D."/>
            <person name="Moolhuijzen P."/>
            <person name="Goolsby J.A."/>
            <person name="Tidwell J."/>
            <person name="Bellgard S.E."/>
            <person name="Bellgard M.I."/>
        </authorList>
    </citation>
    <scope>NUCLEOTIDE SEQUENCE</scope>
    <source>
        <tissue evidence="1">Shoot tissue taken approximately 20 cm above the soil surface</tissue>
    </source>
</reference>
<dbReference type="AlphaFoldDB" id="A0A0A8YVA7"/>
<protein>
    <submittedName>
        <fullName evidence="1">Uncharacterized protein</fullName>
    </submittedName>
</protein>
<evidence type="ECO:0000313" key="1">
    <source>
        <dbReference type="EMBL" id="JAD30526.1"/>
    </source>
</evidence>
<name>A0A0A8YVA7_ARUDO</name>
<organism evidence="1">
    <name type="scientific">Arundo donax</name>
    <name type="common">Giant reed</name>
    <name type="synonym">Donax arundinaceus</name>
    <dbReference type="NCBI Taxonomy" id="35708"/>
    <lineage>
        <taxon>Eukaryota</taxon>
        <taxon>Viridiplantae</taxon>
        <taxon>Streptophyta</taxon>
        <taxon>Embryophyta</taxon>
        <taxon>Tracheophyta</taxon>
        <taxon>Spermatophyta</taxon>
        <taxon>Magnoliopsida</taxon>
        <taxon>Liliopsida</taxon>
        <taxon>Poales</taxon>
        <taxon>Poaceae</taxon>
        <taxon>PACMAD clade</taxon>
        <taxon>Arundinoideae</taxon>
        <taxon>Arundineae</taxon>
        <taxon>Arundo</taxon>
    </lineage>
</organism>
<dbReference type="EMBL" id="GBRH01267369">
    <property type="protein sequence ID" value="JAD30526.1"/>
    <property type="molecule type" value="Transcribed_RNA"/>
</dbReference>
<accession>A0A0A8YVA7</accession>
<reference evidence="1" key="1">
    <citation type="submission" date="2014-09" db="EMBL/GenBank/DDBJ databases">
        <authorList>
            <person name="Magalhaes I.L.F."/>
            <person name="Oliveira U."/>
            <person name="Santos F.R."/>
            <person name="Vidigal T.H.D.A."/>
            <person name="Brescovit A.D."/>
            <person name="Santos A.J."/>
        </authorList>
    </citation>
    <scope>NUCLEOTIDE SEQUENCE</scope>
    <source>
        <tissue evidence="1">Shoot tissue taken approximately 20 cm above the soil surface</tissue>
    </source>
</reference>
<proteinExistence type="predicted"/>
<sequence>MRAPNILCLIWRNTCCRNVALKSLNALTLNKCALLCAALVPFSHGTLQIR</sequence>